<gene>
    <name evidence="2" type="ORF">C5Y83_05100</name>
</gene>
<dbReference type="Proteomes" id="UP000238322">
    <property type="component" value="Unassembled WGS sequence"/>
</dbReference>
<dbReference type="InterPro" id="IPR052194">
    <property type="entry name" value="MESH1"/>
</dbReference>
<dbReference type="Pfam" id="PF13328">
    <property type="entry name" value="HD_4"/>
    <property type="match status" value="1"/>
</dbReference>
<dbReference type="Gene3D" id="1.10.3210.10">
    <property type="entry name" value="Hypothetical protein af1432"/>
    <property type="match status" value="1"/>
</dbReference>
<dbReference type="PANTHER" id="PTHR46246">
    <property type="entry name" value="GUANOSINE-3',5'-BIS(DIPHOSPHATE) 3'-PYROPHOSPHOHYDROLASE MESH1"/>
    <property type="match status" value="1"/>
</dbReference>
<organism evidence="2 3">
    <name type="scientific">Blastopirellula marina</name>
    <dbReference type="NCBI Taxonomy" id="124"/>
    <lineage>
        <taxon>Bacteria</taxon>
        <taxon>Pseudomonadati</taxon>
        <taxon>Planctomycetota</taxon>
        <taxon>Planctomycetia</taxon>
        <taxon>Pirellulales</taxon>
        <taxon>Pirellulaceae</taxon>
        <taxon>Blastopirellula</taxon>
    </lineage>
</organism>
<reference evidence="2 3" key="1">
    <citation type="submission" date="2018-02" db="EMBL/GenBank/DDBJ databases">
        <title>Comparative genomes isolates from brazilian mangrove.</title>
        <authorList>
            <person name="Araujo J.E."/>
            <person name="Taketani R.G."/>
            <person name="Silva M.C.P."/>
            <person name="Loureco M.V."/>
            <person name="Andreote F.D."/>
        </authorList>
    </citation>
    <scope>NUCLEOTIDE SEQUENCE [LARGE SCALE GENOMIC DNA]</scope>
    <source>
        <strain evidence="2 3">Hex-1 MGV</strain>
    </source>
</reference>
<comment type="caution">
    <text evidence="2">The sequence shown here is derived from an EMBL/GenBank/DDBJ whole genome shotgun (WGS) entry which is preliminary data.</text>
</comment>
<dbReference type="InterPro" id="IPR003607">
    <property type="entry name" value="HD/PDEase_dom"/>
</dbReference>
<dbReference type="PANTHER" id="PTHR46246:SF1">
    <property type="entry name" value="GUANOSINE-3',5'-BIS(DIPHOSPHATE) 3'-PYROPHOSPHOHYDROLASE MESH1"/>
    <property type="match status" value="1"/>
</dbReference>
<name>A0A2S8FYQ1_9BACT</name>
<dbReference type="AlphaFoldDB" id="A0A2S8FYQ1"/>
<dbReference type="RefSeq" id="WP_105328576.1">
    <property type="nucleotide sequence ID" value="NZ_PUHY01000005.1"/>
</dbReference>
<evidence type="ECO:0000313" key="2">
    <source>
        <dbReference type="EMBL" id="PQO37325.1"/>
    </source>
</evidence>
<protein>
    <recommendedName>
        <fullName evidence="1">HD/PDEase domain-containing protein</fullName>
    </recommendedName>
</protein>
<evidence type="ECO:0000259" key="1">
    <source>
        <dbReference type="SMART" id="SM00471"/>
    </source>
</evidence>
<dbReference type="OrthoDB" id="272476at2"/>
<proteinExistence type="predicted"/>
<dbReference type="EMBL" id="PUHY01000005">
    <property type="protein sequence ID" value="PQO37325.1"/>
    <property type="molecule type" value="Genomic_DNA"/>
</dbReference>
<feature type="domain" description="HD/PDEase" evidence="1">
    <location>
        <begin position="26"/>
        <end position="136"/>
    </location>
</feature>
<accession>A0A2S8FYQ1</accession>
<dbReference type="SMART" id="SM00471">
    <property type="entry name" value="HDc"/>
    <property type="match status" value="1"/>
</dbReference>
<evidence type="ECO:0000313" key="3">
    <source>
        <dbReference type="Proteomes" id="UP000238322"/>
    </source>
</evidence>
<dbReference type="SUPFAM" id="SSF109604">
    <property type="entry name" value="HD-domain/PDEase-like"/>
    <property type="match status" value="1"/>
</dbReference>
<dbReference type="GO" id="GO:0008893">
    <property type="term" value="F:guanosine-3',5'-bis(diphosphate) 3'-diphosphatase activity"/>
    <property type="evidence" value="ECO:0007669"/>
    <property type="project" value="TreeGrafter"/>
</dbReference>
<sequence>MDWDQDFGMLTAAVAKLHSGQVRKQSGVPYVIHPLQVVQRLSEWGIDRRQHRDTWTSALFHDAIEDTEATPDSLVPLIGEYATHLVVVLTFDPQQESKEAYLASFQDEGKTPIEAVVVKLADRFCNVEDFLRIDPNHAQSYFWKAKSVFNAFLSRQTEVASTFGSETTATIEQDLRRLENFVGEPR</sequence>